<dbReference type="SUPFAM" id="SSF50621">
    <property type="entry name" value="Alanine racemase C-terminal domain-like"/>
    <property type="match status" value="1"/>
</dbReference>
<evidence type="ECO:0000256" key="6">
    <source>
        <dbReference type="PIRSR" id="PIRSR600821-50"/>
    </source>
</evidence>
<feature type="compositionally biased region" description="Polar residues" evidence="8">
    <location>
        <begin position="10"/>
        <end position="21"/>
    </location>
</feature>
<dbReference type="GO" id="GO:0005829">
    <property type="term" value="C:cytosol"/>
    <property type="evidence" value="ECO:0007669"/>
    <property type="project" value="TreeGrafter"/>
</dbReference>
<dbReference type="InterPro" id="IPR000821">
    <property type="entry name" value="Ala_racemase"/>
</dbReference>
<feature type="region of interest" description="Disordered" evidence="8">
    <location>
        <begin position="1"/>
        <end position="26"/>
    </location>
</feature>
<dbReference type="PANTHER" id="PTHR30511">
    <property type="entry name" value="ALANINE RACEMASE"/>
    <property type="match status" value="1"/>
</dbReference>
<comment type="similarity">
    <text evidence="5">Belongs to the alanine racemase family.</text>
</comment>
<reference evidence="10 11" key="1">
    <citation type="submission" date="2015-09" db="EMBL/GenBank/DDBJ databases">
        <title>Sorangium comparison.</title>
        <authorList>
            <person name="Zaburannyi N."/>
            <person name="Bunk B."/>
            <person name="Overmann J."/>
            <person name="Mueller R."/>
        </authorList>
    </citation>
    <scope>NUCLEOTIDE SEQUENCE [LARGE SCALE GENOMIC DNA]</scope>
    <source>
        <strain evidence="10 11">So ce26</strain>
    </source>
</reference>
<sequence length="426" mass="45770">MSASHAPAELSSTTSDRNGNASALDGLGSIAGPVRVLRPRRAAPADAVRPTRAEVNLANLRHNLRVLERSMSGASKPQIWGVLKADAYGHGAPAVARTLERTGIPGLCVALLEEAVELRDAGIRVPILVMGGYYGPRREGFEEILARDLVPVVYDAGQIERLANLLRLEQRGRVGVHLKVDTGMGRLGTAPTELDAVLATLAKHPEVRLEGLMTHLACADADDLGVTIEQMRRFEEIEQRARRFGLTPRLRHASNSAAMLRLPAARLDVVRPGVALFGISPCPGLAPDLKPVIRVRSEVVALRTVEKGERIGYGHTWEAARQSVVATVPMGYADGLNRQLSNRGAALVRGQRAPIAGTVSMDLTMLDVTDIPGARVGDEVVFLGAQDGPLGRATISAEEIAGLTGTIPWEVLTSISRRVPRFYREP</sequence>
<dbReference type="InterPro" id="IPR020622">
    <property type="entry name" value="Ala_racemase_pyridoxalP-BS"/>
</dbReference>
<dbReference type="PANTHER" id="PTHR30511:SF0">
    <property type="entry name" value="ALANINE RACEMASE, CATABOLIC-RELATED"/>
    <property type="match status" value="1"/>
</dbReference>
<feature type="active site" description="Proton acceptor; specific for D-alanine" evidence="5">
    <location>
        <position position="84"/>
    </location>
</feature>
<dbReference type="InterPro" id="IPR001608">
    <property type="entry name" value="Ala_racemase_N"/>
</dbReference>
<dbReference type="EC" id="5.1.1.1" evidence="5"/>
<dbReference type="InterPro" id="IPR029066">
    <property type="entry name" value="PLP-binding_barrel"/>
</dbReference>
<feature type="binding site" evidence="5 7">
    <location>
        <position position="186"/>
    </location>
    <ligand>
        <name>substrate</name>
    </ligand>
</feature>
<feature type="domain" description="Alanine racemase C-terminal" evidence="9">
    <location>
        <begin position="292"/>
        <end position="424"/>
    </location>
</feature>
<comment type="pathway">
    <text evidence="5">Amino-acid biosynthesis; D-alanine biosynthesis; D-alanine from L-alanine: step 1/1.</text>
</comment>
<dbReference type="Gene3D" id="3.20.20.10">
    <property type="entry name" value="Alanine racemase"/>
    <property type="match status" value="1"/>
</dbReference>
<evidence type="ECO:0000256" key="8">
    <source>
        <dbReference type="SAM" id="MobiDB-lite"/>
    </source>
</evidence>
<dbReference type="Gene3D" id="2.40.37.10">
    <property type="entry name" value="Lyase, Ornithine Decarboxylase, Chain A, domain 1"/>
    <property type="match status" value="1"/>
</dbReference>
<evidence type="ECO:0000256" key="4">
    <source>
        <dbReference type="ARBA" id="ARBA00023235"/>
    </source>
</evidence>
<comment type="cofactor">
    <cofactor evidence="2 5 6">
        <name>pyridoxal 5'-phosphate</name>
        <dbReference type="ChEBI" id="CHEBI:597326"/>
    </cofactor>
</comment>
<dbReference type="RefSeq" id="WP_234022948.1">
    <property type="nucleotide sequence ID" value="NZ_CP012673.1"/>
</dbReference>
<dbReference type="NCBIfam" id="TIGR00492">
    <property type="entry name" value="alr"/>
    <property type="match status" value="1"/>
</dbReference>
<evidence type="ECO:0000259" key="9">
    <source>
        <dbReference type="SMART" id="SM01005"/>
    </source>
</evidence>
<dbReference type="InterPro" id="IPR011079">
    <property type="entry name" value="Ala_racemase_C"/>
</dbReference>
<evidence type="ECO:0000256" key="1">
    <source>
        <dbReference type="ARBA" id="ARBA00000316"/>
    </source>
</evidence>
<dbReference type="PROSITE" id="PS00395">
    <property type="entry name" value="ALANINE_RACEMASE"/>
    <property type="match status" value="1"/>
</dbReference>
<dbReference type="Pfam" id="PF00842">
    <property type="entry name" value="Ala_racemase_C"/>
    <property type="match status" value="1"/>
</dbReference>
<dbReference type="AlphaFoldDB" id="A0A2L0F6C2"/>
<evidence type="ECO:0000256" key="5">
    <source>
        <dbReference type="HAMAP-Rule" id="MF_01201"/>
    </source>
</evidence>
<proteinExistence type="inferred from homology"/>
<dbReference type="InterPro" id="IPR009006">
    <property type="entry name" value="Ala_racemase/Decarboxylase_C"/>
</dbReference>
<comment type="catalytic activity">
    <reaction evidence="1 5">
        <text>L-alanine = D-alanine</text>
        <dbReference type="Rhea" id="RHEA:20249"/>
        <dbReference type="ChEBI" id="CHEBI:57416"/>
        <dbReference type="ChEBI" id="CHEBI:57972"/>
        <dbReference type="EC" id="5.1.1.1"/>
    </reaction>
</comment>
<evidence type="ECO:0000256" key="3">
    <source>
        <dbReference type="ARBA" id="ARBA00022898"/>
    </source>
</evidence>
<dbReference type="FunFam" id="3.20.20.10:FF:000002">
    <property type="entry name" value="Alanine racemase"/>
    <property type="match status" value="1"/>
</dbReference>
<dbReference type="PRINTS" id="PR00992">
    <property type="entry name" value="ALARACEMASE"/>
</dbReference>
<dbReference type="UniPathway" id="UPA00042">
    <property type="reaction ID" value="UER00497"/>
</dbReference>
<accession>A0A2L0F6C2</accession>
<evidence type="ECO:0000313" key="10">
    <source>
        <dbReference type="EMBL" id="AUX47093.1"/>
    </source>
</evidence>
<evidence type="ECO:0000256" key="2">
    <source>
        <dbReference type="ARBA" id="ARBA00001933"/>
    </source>
</evidence>
<gene>
    <name evidence="10" type="primary">alr</name>
    <name evidence="10" type="ORF">SOCE26_086050</name>
</gene>
<dbReference type="Pfam" id="PF01168">
    <property type="entry name" value="Ala_racemase_N"/>
    <property type="match status" value="1"/>
</dbReference>
<dbReference type="HAMAP" id="MF_01201">
    <property type="entry name" value="Ala_racemase"/>
    <property type="match status" value="1"/>
</dbReference>
<feature type="binding site" evidence="5 7">
    <location>
        <position position="361"/>
    </location>
    <ligand>
        <name>substrate</name>
    </ligand>
</feature>
<feature type="active site" description="Proton acceptor; specific for L-alanine" evidence="5">
    <location>
        <position position="313"/>
    </location>
</feature>
<protein>
    <recommendedName>
        <fullName evidence="5">Alanine racemase</fullName>
        <ecNumber evidence="5">5.1.1.1</ecNumber>
    </recommendedName>
</protein>
<name>A0A2L0F6C2_SORCE</name>
<dbReference type="GO" id="GO:0030632">
    <property type="term" value="P:D-alanine biosynthetic process"/>
    <property type="evidence" value="ECO:0007669"/>
    <property type="project" value="UniProtKB-UniRule"/>
</dbReference>
<dbReference type="EMBL" id="CP012673">
    <property type="protein sequence ID" value="AUX47093.1"/>
    <property type="molecule type" value="Genomic_DNA"/>
</dbReference>
<comment type="function">
    <text evidence="5">Catalyzes the interconversion of L-alanine and D-alanine. May also act on other amino acids.</text>
</comment>
<dbReference type="Proteomes" id="UP000238348">
    <property type="component" value="Chromosome"/>
</dbReference>
<keyword evidence="4 5" id="KW-0413">Isomerase</keyword>
<dbReference type="GO" id="GO:0008784">
    <property type="term" value="F:alanine racemase activity"/>
    <property type="evidence" value="ECO:0007669"/>
    <property type="project" value="UniProtKB-UniRule"/>
</dbReference>
<dbReference type="CDD" id="cd00430">
    <property type="entry name" value="PLPDE_III_AR"/>
    <property type="match status" value="1"/>
</dbReference>
<dbReference type="GO" id="GO:0030170">
    <property type="term" value="F:pyridoxal phosphate binding"/>
    <property type="evidence" value="ECO:0007669"/>
    <property type="project" value="UniProtKB-UniRule"/>
</dbReference>
<dbReference type="SMART" id="SM01005">
    <property type="entry name" value="Ala_racemase_C"/>
    <property type="match status" value="1"/>
</dbReference>
<evidence type="ECO:0000256" key="7">
    <source>
        <dbReference type="PIRSR" id="PIRSR600821-52"/>
    </source>
</evidence>
<evidence type="ECO:0000313" key="11">
    <source>
        <dbReference type="Proteomes" id="UP000238348"/>
    </source>
</evidence>
<organism evidence="10 11">
    <name type="scientific">Sorangium cellulosum</name>
    <name type="common">Polyangium cellulosum</name>
    <dbReference type="NCBI Taxonomy" id="56"/>
    <lineage>
        <taxon>Bacteria</taxon>
        <taxon>Pseudomonadati</taxon>
        <taxon>Myxococcota</taxon>
        <taxon>Polyangia</taxon>
        <taxon>Polyangiales</taxon>
        <taxon>Polyangiaceae</taxon>
        <taxon>Sorangium</taxon>
    </lineage>
</organism>
<dbReference type="SUPFAM" id="SSF51419">
    <property type="entry name" value="PLP-binding barrel"/>
    <property type="match status" value="1"/>
</dbReference>
<keyword evidence="3 5" id="KW-0663">Pyridoxal phosphate</keyword>
<feature type="modified residue" description="N6-(pyridoxal phosphate)lysine" evidence="5 6">
    <location>
        <position position="84"/>
    </location>
</feature>